<keyword evidence="3" id="KW-0326">Glycosidase</keyword>
<accession>F2L4V9</accession>
<dbReference type="EMBL" id="CP002590">
    <property type="protein sequence ID" value="AEA13463.1"/>
    <property type="molecule type" value="Genomic_DNA"/>
</dbReference>
<dbReference type="GO" id="GO:0008422">
    <property type="term" value="F:beta-glucosidase activity"/>
    <property type="evidence" value="ECO:0007669"/>
    <property type="project" value="TreeGrafter"/>
</dbReference>
<dbReference type="HOGENOM" id="CLU_777595_0_0_2"/>
<dbReference type="OrthoDB" id="84443at2157"/>
<reference key="2">
    <citation type="submission" date="2011-03" db="EMBL/GenBank/DDBJ databases">
        <title>Complete genome sequence of the thermoacidophilic crenarchaeon Thermoproteus uzoniensis 768-20.</title>
        <authorList>
            <person name="Mardanov A.V."/>
            <person name="Gumerov V.M."/>
            <person name="Beletsky A.V."/>
            <person name="Prokofeva M.I."/>
            <person name="Bonch-Osmolovskaya E.A."/>
            <person name="Ravin N.V."/>
            <person name="Skryabin K.G."/>
        </authorList>
    </citation>
    <scope>NUCLEOTIDE SEQUENCE</scope>
    <source>
        <strain>768-20</strain>
    </source>
</reference>
<proteinExistence type="inferred from homology"/>
<dbReference type="Gene3D" id="3.20.20.80">
    <property type="entry name" value="Glycosidases"/>
    <property type="match status" value="1"/>
</dbReference>
<evidence type="ECO:0000256" key="2">
    <source>
        <dbReference type="ARBA" id="ARBA00022801"/>
    </source>
</evidence>
<dbReference type="InterPro" id="IPR001360">
    <property type="entry name" value="Glyco_hydro_1"/>
</dbReference>
<name>F2L4V9_THEU7</name>
<dbReference type="KEGG" id="tuz:TUZN_2005"/>
<evidence type="ECO:0000313" key="5">
    <source>
        <dbReference type="EMBL" id="AEA13463.1"/>
    </source>
</evidence>
<dbReference type="SUPFAM" id="SSF51445">
    <property type="entry name" value="(Trans)glycosidases"/>
    <property type="match status" value="1"/>
</dbReference>
<evidence type="ECO:0000256" key="3">
    <source>
        <dbReference type="ARBA" id="ARBA00023295"/>
    </source>
</evidence>
<sequence length="353" mass="40925">MRIGAAISPYQHFGICGCDLPDEIGARHIQFFEKDILLAKKIGLDSFRTGIEWALLEPVRGKYNATWLNFFEKYLDYIKSAGLEIWLTAHHFTNPRWIWKEGGWESKNIIKSYLNYIDLILKNFKKYIKFLLIFNEPEIYVYLAYLKGDLPPYGFFAYKHAARAFGNIREAILAARDLAKSYGVPASFTHPYRKYRAKPHLKPLKWVFTKLSPSTLDLAKEMDVAAINFYVVTEVSLGDFRSLLEPEALLELKAPRIAVTEYGIATRNERIRSAYLCEMARVFRKIEPVAVIWWSFLHGYEWGLGYKPFFALIDENRRPTPLALSMRQILEAPPPECGPLPRDLGIEWRMALD</sequence>
<evidence type="ECO:0000313" key="6">
    <source>
        <dbReference type="Proteomes" id="UP000008138"/>
    </source>
</evidence>
<dbReference type="PANTHER" id="PTHR10353:SF209">
    <property type="entry name" value="GALACTOLIPID GALACTOSYLTRANSFERASE SFR2, CHLOROPLASTIC"/>
    <property type="match status" value="1"/>
</dbReference>
<dbReference type="RefSeq" id="WP_013680798.1">
    <property type="nucleotide sequence ID" value="NC_015315.1"/>
</dbReference>
<comment type="similarity">
    <text evidence="1 4">Belongs to the glycosyl hydrolase 1 family.</text>
</comment>
<keyword evidence="2" id="KW-0378">Hydrolase</keyword>
<dbReference type="Pfam" id="PF00232">
    <property type="entry name" value="Glyco_hydro_1"/>
    <property type="match status" value="1"/>
</dbReference>
<dbReference type="eggNOG" id="arCOG05412">
    <property type="taxonomic scope" value="Archaea"/>
</dbReference>
<dbReference type="GO" id="GO:0005975">
    <property type="term" value="P:carbohydrate metabolic process"/>
    <property type="evidence" value="ECO:0007669"/>
    <property type="project" value="InterPro"/>
</dbReference>
<reference evidence="5 6" key="1">
    <citation type="journal article" date="2011" name="J. Bacteriol.">
        <title>Complete genome sequence of the thermoacidophilic crenarchaeon Thermoproteus uzoniensis 768-20.</title>
        <authorList>
            <person name="Mardanov A.V."/>
            <person name="Gumerov V.M."/>
            <person name="Beletsky A.V."/>
            <person name="Prokofeva M.I."/>
            <person name="Bonch-Osmolovskaya E.A."/>
            <person name="Ravin N.V."/>
            <person name="Skryabin K.G."/>
        </authorList>
    </citation>
    <scope>NUCLEOTIDE SEQUENCE [LARGE SCALE GENOMIC DNA]</scope>
    <source>
        <strain evidence="5 6">768-20</strain>
    </source>
</reference>
<gene>
    <name evidence="5" type="ordered locus">TUZN_2005</name>
</gene>
<evidence type="ECO:0000256" key="4">
    <source>
        <dbReference type="RuleBase" id="RU003690"/>
    </source>
</evidence>
<dbReference type="Proteomes" id="UP000008138">
    <property type="component" value="Chromosome"/>
</dbReference>
<dbReference type="AlphaFoldDB" id="F2L4V9"/>
<dbReference type="PROSITE" id="PS51257">
    <property type="entry name" value="PROKAR_LIPOPROTEIN"/>
    <property type="match status" value="1"/>
</dbReference>
<dbReference type="PANTHER" id="PTHR10353">
    <property type="entry name" value="GLYCOSYL HYDROLASE"/>
    <property type="match status" value="1"/>
</dbReference>
<keyword evidence="6" id="KW-1185">Reference proteome</keyword>
<dbReference type="GeneID" id="10361516"/>
<protein>
    <submittedName>
        <fullName evidence="5">Beta-glucosidase</fullName>
    </submittedName>
</protein>
<evidence type="ECO:0000256" key="1">
    <source>
        <dbReference type="ARBA" id="ARBA00010838"/>
    </source>
</evidence>
<dbReference type="InterPro" id="IPR017853">
    <property type="entry name" value="GH"/>
</dbReference>
<dbReference type="STRING" id="999630.TUZN_2005"/>
<organism evidence="5 6">
    <name type="scientific">Thermoproteus uzoniensis (strain 768-20)</name>
    <dbReference type="NCBI Taxonomy" id="999630"/>
    <lineage>
        <taxon>Archaea</taxon>
        <taxon>Thermoproteota</taxon>
        <taxon>Thermoprotei</taxon>
        <taxon>Thermoproteales</taxon>
        <taxon>Thermoproteaceae</taxon>
        <taxon>Thermoproteus</taxon>
    </lineage>
</organism>